<protein>
    <submittedName>
        <fullName evidence="3">Uncharacterized protein</fullName>
    </submittedName>
</protein>
<evidence type="ECO:0000256" key="1">
    <source>
        <dbReference type="SAM" id="MobiDB-lite"/>
    </source>
</evidence>
<feature type="region of interest" description="Disordered" evidence="1">
    <location>
        <begin position="253"/>
        <end position="284"/>
    </location>
</feature>
<keyword evidence="4" id="KW-1185">Reference proteome</keyword>
<proteinExistence type="predicted"/>
<organism evidence="3 4">
    <name type="scientific">Lophiotrema nucula</name>
    <dbReference type="NCBI Taxonomy" id="690887"/>
    <lineage>
        <taxon>Eukaryota</taxon>
        <taxon>Fungi</taxon>
        <taxon>Dikarya</taxon>
        <taxon>Ascomycota</taxon>
        <taxon>Pezizomycotina</taxon>
        <taxon>Dothideomycetes</taxon>
        <taxon>Pleosporomycetidae</taxon>
        <taxon>Pleosporales</taxon>
        <taxon>Lophiotremataceae</taxon>
        <taxon>Lophiotrema</taxon>
    </lineage>
</organism>
<dbReference type="AlphaFoldDB" id="A0A6A5YY88"/>
<dbReference type="OrthoDB" id="5506600at2759"/>
<dbReference type="EMBL" id="ML977335">
    <property type="protein sequence ID" value="KAF2111061.1"/>
    <property type="molecule type" value="Genomic_DNA"/>
</dbReference>
<dbReference type="Proteomes" id="UP000799770">
    <property type="component" value="Unassembled WGS sequence"/>
</dbReference>
<feature type="signal peptide" evidence="2">
    <location>
        <begin position="1"/>
        <end position="19"/>
    </location>
</feature>
<evidence type="ECO:0000313" key="3">
    <source>
        <dbReference type="EMBL" id="KAF2111061.1"/>
    </source>
</evidence>
<keyword evidence="2" id="KW-0732">Signal</keyword>
<name>A0A6A5YY88_9PLEO</name>
<accession>A0A6A5YY88</accession>
<evidence type="ECO:0000256" key="2">
    <source>
        <dbReference type="SAM" id="SignalP"/>
    </source>
</evidence>
<evidence type="ECO:0000313" key="4">
    <source>
        <dbReference type="Proteomes" id="UP000799770"/>
    </source>
</evidence>
<reference evidence="3" key="1">
    <citation type="journal article" date="2020" name="Stud. Mycol.">
        <title>101 Dothideomycetes genomes: a test case for predicting lifestyles and emergence of pathogens.</title>
        <authorList>
            <person name="Haridas S."/>
            <person name="Albert R."/>
            <person name="Binder M."/>
            <person name="Bloem J."/>
            <person name="Labutti K."/>
            <person name="Salamov A."/>
            <person name="Andreopoulos B."/>
            <person name="Baker S."/>
            <person name="Barry K."/>
            <person name="Bills G."/>
            <person name="Bluhm B."/>
            <person name="Cannon C."/>
            <person name="Castanera R."/>
            <person name="Culley D."/>
            <person name="Daum C."/>
            <person name="Ezra D."/>
            <person name="Gonzalez J."/>
            <person name="Henrissat B."/>
            <person name="Kuo A."/>
            <person name="Liang C."/>
            <person name="Lipzen A."/>
            <person name="Lutzoni F."/>
            <person name="Magnuson J."/>
            <person name="Mondo S."/>
            <person name="Nolan M."/>
            <person name="Ohm R."/>
            <person name="Pangilinan J."/>
            <person name="Park H.-J."/>
            <person name="Ramirez L."/>
            <person name="Alfaro M."/>
            <person name="Sun H."/>
            <person name="Tritt A."/>
            <person name="Yoshinaga Y."/>
            <person name="Zwiers L.-H."/>
            <person name="Turgeon B."/>
            <person name="Goodwin S."/>
            <person name="Spatafora J."/>
            <person name="Crous P."/>
            <person name="Grigoriev I."/>
        </authorList>
    </citation>
    <scope>NUCLEOTIDE SEQUENCE</scope>
    <source>
        <strain evidence="3">CBS 627.86</strain>
    </source>
</reference>
<gene>
    <name evidence="3" type="ORF">BDV96DRAFT_603199</name>
</gene>
<feature type="chain" id="PRO_5025367188" evidence="2">
    <location>
        <begin position="20"/>
        <end position="284"/>
    </location>
</feature>
<sequence length="284" mass="30649">MQRAIGLFVLPLLVPLTEALAITTNTNRAIGNIEVFLASDQNVGVFSVGPEVLGEDDFKFQITISPEAPSEGGGSQWGLVQNLLHSTRLSSYQDGSFINGRPTHEPPILDGGDDIIPFFDNEAFGTLNDGGSLQLTISDGPNIETVQSLYLSSQGPSGPTATLSSFQVDETFRISLVQKQGDGSFSPFFQCEWTYSYTLNQLTNGAIIQATSTTCTQGNEVDVPIVQGPVATEAAFRQYNPDSNSAFNEVRFVSRENPTPTPIPRPRSPEPEVPEPRSSITFTA</sequence>